<dbReference type="InterPro" id="IPR036086">
    <property type="entry name" value="ParB/Sulfiredoxin_sf"/>
</dbReference>
<proteinExistence type="predicted"/>
<evidence type="ECO:0000313" key="3">
    <source>
        <dbReference type="EMBL" id="GGK82295.1"/>
    </source>
</evidence>
<reference evidence="3" key="1">
    <citation type="journal article" date="2014" name="Int. J. Syst. Evol. Microbiol.">
        <title>Complete genome sequence of Corynebacterium casei LMG S-19264T (=DSM 44701T), isolated from a smear-ripened cheese.</title>
        <authorList>
            <consortium name="US DOE Joint Genome Institute (JGI-PGF)"/>
            <person name="Walter F."/>
            <person name="Albersmeier A."/>
            <person name="Kalinowski J."/>
            <person name="Ruckert C."/>
        </authorList>
    </citation>
    <scope>NUCLEOTIDE SEQUENCE</scope>
    <source>
        <strain evidence="3">JCM 13064</strain>
    </source>
</reference>
<feature type="domain" description="ParB-like N-terminal" evidence="2">
    <location>
        <begin position="43"/>
        <end position="115"/>
    </location>
</feature>
<accession>A0A917R0I1</accession>
<dbReference type="GO" id="GO:0007059">
    <property type="term" value="P:chromosome segregation"/>
    <property type="evidence" value="ECO:0007669"/>
    <property type="project" value="TreeGrafter"/>
</dbReference>
<gene>
    <name evidence="3" type="ORF">GCM10007964_26190</name>
</gene>
<dbReference type="InterPro" id="IPR003115">
    <property type="entry name" value="ParB_N"/>
</dbReference>
<dbReference type="RefSeq" id="WP_189163253.1">
    <property type="nucleotide sequence ID" value="NZ_BMNT01000012.1"/>
</dbReference>
<feature type="region of interest" description="Disordered" evidence="1">
    <location>
        <begin position="490"/>
        <end position="590"/>
    </location>
</feature>
<dbReference type="CDD" id="cd16387">
    <property type="entry name" value="ParB_N_Srx"/>
    <property type="match status" value="1"/>
</dbReference>
<dbReference type="SUPFAM" id="SSF110849">
    <property type="entry name" value="ParB/Sulfiredoxin"/>
    <property type="match status" value="1"/>
</dbReference>
<evidence type="ECO:0000256" key="1">
    <source>
        <dbReference type="SAM" id="MobiDB-lite"/>
    </source>
</evidence>
<evidence type="ECO:0000313" key="4">
    <source>
        <dbReference type="Proteomes" id="UP000645217"/>
    </source>
</evidence>
<dbReference type="EMBL" id="BMNT01000012">
    <property type="protein sequence ID" value="GGK82295.1"/>
    <property type="molecule type" value="Genomic_DNA"/>
</dbReference>
<dbReference type="InterPro" id="IPR050336">
    <property type="entry name" value="Chromosome_partition/occlusion"/>
</dbReference>
<sequence length="590" mass="63648">MNEVAVNPDIVDVPVTDVDIPAPPASDGEGPRGAEPVYTERPMIPVDLLVAHPGNVRQDRQASEEFCRSVAAAGIITPLEITVEPDGGYRVVDGNVRLDAALKVGLPAVPYFFSTDTADDEGLQYLHMLITSRFRTSLSVHEEAQALFSAAQAGMTRTEIRRVTGMSSREVKAGVRAGGLGGAAKQLAAGMDYEWTLEELALLKPFEDDPEALEAIHRRWYGPLKYTVQRLLDEREAKARRSRVIAELEAAGVTVTDDRPDGAVPLGHLLNGDQKMDADAHATCPGRGAWLAPWIGASPNHYCLDPERYGHVFAETGTTNPPPTPEPTLTTQAVKPAVERKIVVEGNKAWTAAATVRRQWLREFLAHKTPPKNVAATIARFVTEQLVTMPEPLCRGLAGARHSQLFETFGSPTAVNVAKSSQQGLWMIALAPIATAYEREITGDGERRNTWREDKYSPCTRTDAGAWLRFITEIGASHGYEPSPIEKAVADGVPYRGDNPAEDLSDEPTVEETRSGAVSIAAESHDEHDDPSVDMCEPAPGAPGVNARSSDRSSAPDTAAELDAATDSDIAMAEVRSDEADTDDVQAKVA</sequence>
<dbReference type="Proteomes" id="UP000645217">
    <property type="component" value="Unassembled WGS sequence"/>
</dbReference>
<reference evidence="3" key="2">
    <citation type="submission" date="2020-09" db="EMBL/GenBank/DDBJ databases">
        <authorList>
            <person name="Sun Q."/>
            <person name="Ohkuma M."/>
        </authorList>
    </citation>
    <scope>NUCLEOTIDE SEQUENCE</scope>
    <source>
        <strain evidence="3">JCM 13064</strain>
    </source>
</reference>
<feature type="compositionally biased region" description="Acidic residues" evidence="1">
    <location>
        <begin position="500"/>
        <end position="510"/>
    </location>
</feature>
<name>A0A917R0I1_9ACTN</name>
<dbReference type="AlphaFoldDB" id="A0A917R0I1"/>
<dbReference type="PANTHER" id="PTHR33375">
    <property type="entry name" value="CHROMOSOME-PARTITIONING PROTEIN PARB-RELATED"/>
    <property type="match status" value="1"/>
</dbReference>
<dbReference type="Pfam" id="PF02195">
    <property type="entry name" value="ParB_N"/>
    <property type="match status" value="1"/>
</dbReference>
<keyword evidence="4" id="KW-1185">Reference proteome</keyword>
<comment type="caution">
    <text evidence="3">The sequence shown here is derived from an EMBL/GenBank/DDBJ whole genome shotgun (WGS) entry which is preliminary data.</text>
</comment>
<protein>
    <recommendedName>
        <fullName evidence="2">ParB-like N-terminal domain-containing protein</fullName>
    </recommendedName>
</protein>
<evidence type="ECO:0000259" key="2">
    <source>
        <dbReference type="Pfam" id="PF02195"/>
    </source>
</evidence>
<dbReference type="GO" id="GO:0005694">
    <property type="term" value="C:chromosome"/>
    <property type="evidence" value="ECO:0007669"/>
    <property type="project" value="TreeGrafter"/>
</dbReference>
<dbReference type="Gene3D" id="3.90.1530.10">
    <property type="entry name" value="Conserved hypothetical protein from pyrococcus furiosus pfu- 392566-001, ParB domain"/>
    <property type="match status" value="1"/>
</dbReference>
<organism evidence="3 4">
    <name type="scientific">Sphaerisporangium melleum</name>
    <dbReference type="NCBI Taxonomy" id="321316"/>
    <lineage>
        <taxon>Bacteria</taxon>
        <taxon>Bacillati</taxon>
        <taxon>Actinomycetota</taxon>
        <taxon>Actinomycetes</taxon>
        <taxon>Streptosporangiales</taxon>
        <taxon>Streptosporangiaceae</taxon>
        <taxon>Sphaerisporangium</taxon>
    </lineage>
</organism>
<dbReference type="PANTHER" id="PTHR33375:SF1">
    <property type="entry name" value="CHROMOSOME-PARTITIONING PROTEIN PARB-RELATED"/>
    <property type="match status" value="1"/>
</dbReference>